<keyword evidence="3" id="KW-1185">Reference proteome</keyword>
<evidence type="ECO:0000256" key="1">
    <source>
        <dbReference type="SAM" id="Phobius"/>
    </source>
</evidence>
<dbReference type="AlphaFoldDB" id="A0A1G9IPK5"/>
<name>A0A1G9IPK5_9BACT</name>
<protein>
    <recommendedName>
        <fullName evidence="4">Cytochrome C and Quinol oxidase polypeptide I</fullName>
    </recommendedName>
</protein>
<dbReference type="Proteomes" id="UP000198901">
    <property type="component" value="Unassembled WGS sequence"/>
</dbReference>
<feature type="transmembrane region" description="Helical" evidence="1">
    <location>
        <begin position="9"/>
        <end position="26"/>
    </location>
</feature>
<reference evidence="2 3" key="1">
    <citation type="submission" date="2016-10" db="EMBL/GenBank/DDBJ databases">
        <authorList>
            <person name="de Groot N.N."/>
        </authorList>
    </citation>
    <scope>NUCLEOTIDE SEQUENCE [LARGE SCALE GENOMIC DNA]</scope>
    <source>
        <strain evidence="2 3">DSM 21668</strain>
    </source>
</reference>
<evidence type="ECO:0008006" key="4">
    <source>
        <dbReference type="Google" id="ProtNLM"/>
    </source>
</evidence>
<gene>
    <name evidence="2" type="ORF">SAMN04488090_0559</name>
</gene>
<dbReference type="EMBL" id="FNGS01000001">
    <property type="protein sequence ID" value="SDL26844.1"/>
    <property type="molecule type" value="Genomic_DNA"/>
</dbReference>
<feature type="transmembrane region" description="Helical" evidence="1">
    <location>
        <begin position="115"/>
        <end position="142"/>
    </location>
</feature>
<proteinExistence type="predicted"/>
<evidence type="ECO:0000313" key="2">
    <source>
        <dbReference type="EMBL" id="SDL26844.1"/>
    </source>
</evidence>
<keyword evidence="1" id="KW-1133">Transmembrane helix</keyword>
<keyword evidence="1" id="KW-0812">Transmembrane</keyword>
<dbReference type="STRING" id="563176.SAMN04488090_0559"/>
<accession>A0A1G9IPK5</accession>
<organism evidence="2 3">
    <name type="scientific">Siphonobacter aquaeclarae</name>
    <dbReference type="NCBI Taxonomy" id="563176"/>
    <lineage>
        <taxon>Bacteria</taxon>
        <taxon>Pseudomonadati</taxon>
        <taxon>Bacteroidota</taxon>
        <taxon>Cytophagia</taxon>
        <taxon>Cytophagales</taxon>
        <taxon>Cytophagaceae</taxon>
        <taxon>Siphonobacter</taxon>
    </lineage>
</organism>
<feature type="transmembrane region" description="Helical" evidence="1">
    <location>
        <begin position="46"/>
        <end position="68"/>
    </location>
</feature>
<sequence length="147" mass="16825">MPNLLRRPTLFCWGLAIVCGLLALLLHDRTPDIQLYDTYLVLNEIFLLQVCLLFCLVGVLVYSLLLRFGYRPEPILTSLHLALTAIGCIYLLTFPEPERPKFSTMELTNQIAYHSLWFFLLALAPVAGFLLLLVNGLICLLFRRKEN</sequence>
<evidence type="ECO:0000313" key="3">
    <source>
        <dbReference type="Proteomes" id="UP000198901"/>
    </source>
</evidence>
<dbReference type="RefSeq" id="WP_093197407.1">
    <property type="nucleotide sequence ID" value="NZ_FNGS01000001.1"/>
</dbReference>
<feature type="transmembrane region" description="Helical" evidence="1">
    <location>
        <begin position="75"/>
        <end position="95"/>
    </location>
</feature>
<keyword evidence="1" id="KW-0472">Membrane</keyword>